<dbReference type="PROSITE" id="PS50065">
    <property type="entry name" value="HMG_COA_REDUCTASE_4"/>
    <property type="match status" value="1"/>
</dbReference>
<dbReference type="InterPro" id="IPR004553">
    <property type="entry name" value="HMG_CoA_Rdtase_bac-typ"/>
</dbReference>
<evidence type="ECO:0000256" key="1">
    <source>
        <dbReference type="ARBA" id="ARBA00007661"/>
    </source>
</evidence>
<comment type="catalytic activity">
    <reaction evidence="3">
        <text>(R)-mevalonate + 2 NAD(+) + CoA = (3S)-3-hydroxy-3-methylglutaryl-CoA + 2 NADH + 2 H(+)</text>
        <dbReference type="Rhea" id="RHEA:14833"/>
        <dbReference type="ChEBI" id="CHEBI:15378"/>
        <dbReference type="ChEBI" id="CHEBI:36464"/>
        <dbReference type="ChEBI" id="CHEBI:43074"/>
        <dbReference type="ChEBI" id="CHEBI:57287"/>
        <dbReference type="ChEBI" id="CHEBI:57540"/>
        <dbReference type="ChEBI" id="CHEBI:57945"/>
        <dbReference type="EC" id="1.1.1.88"/>
    </reaction>
</comment>
<evidence type="ECO:0000256" key="2">
    <source>
        <dbReference type="ARBA" id="ARBA00023002"/>
    </source>
</evidence>
<dbReference type="Proteomes" id="UP000281915">
    <property type="component" value="Unassembled WGS sequence"/>
</dbReference>
<sequence length="429" mass="45894">MTNSRISGFYRHTPEERLEMVAQARGLTEEEKQILSGEIPFPLRSANVMVENVIGTMAIPLGVATNFKINGQDRFIPMATEEPSVVAGAGNAARTSYALGGFYTSLSGSIMRGQIQVLDVADPYGAMARVYENKQSILDRCNAKDPTLVSLGGGAIDVEVHVIERSKEPMLVLHLLVDTRDAMGANAVNTMAEAVAPFIEEVTGGRVVLRIISNLADRRLVRARAVFSTEELGGAEVVANIIRAYEFAECDPYRATTHNKGIMNGITAVVLATGNDTRAVEAGAHAYAAVSGRYRSLTRWELNREGNLVGTLELPMAVGIVGGATKSHPTARLALKIMDVQTAEDLAGCIAAVGLAQNLAALRALATDGIQRGHMALHARNLAMMAGATDEQIEIVVKQAIQEKDVRYDRILALTKQLQTGVGDGNQSG</sequence>
<protein>
    <recommendedName>
        <fullName evidence="3">3-hydroxy-3-methylglutaryl coenzyme A reductase</fullName>
        <shortName evidence="3">HMG-CoA reductase</shortName>
        <ecNumber evidence="3">1.1.1.88</ecNumber>
    </recommendedName>
</protein>
<dbReference type="SUPFAM" id="SSF55035">
    <property type="entry name" value="NAD-binding domain of HMG-CoA reductase"/>
    <property type="match status" value="1"/>
</dbReference>
<dbReference type="PROSITE" id="PS01192">
    <property type="entry name" value="HMG_COA_REDUCTASE_3"/>
    <property type="match status" value="1"/>
</dbReference>
<dbReference type="EC" id="1.1.1.88" evidence="3"/>
<dbReference type="RefSeq" id="WP_122914957.1">
    <property type="nucleotide sequence ID" value="NZ_RHHT01000053.1"/>
</dbReference>
<keyword evidence="2 3" id="KW-0560">Oxidoreductase</keyword>
<keyword evidence="3" id="KW-0520">NAD</keyword>
<name>A0A3M8CEC9_9BACL</name>
<dbReference type="PRINTS" id="PR00071">
    <property type="entry name" value="HMGCOARDTASE"/>
</dbReference>
<organism evidence="4 5">
    <name type="scientific">Brevibacillus panacihumi</name>
    <dbReference type="NCBI Taxonomy" id="497735"/>
    <lineage>
        <taxon>Bacteria</taxon>
        <taxon>Bacillati</taxon>
        <taxon>Bacillota</taxon>
        <taxon>Bacilli</taxon>
        <taxon>Bacillales</taxon>
        <taxon>Paenibacillaceae</taxon>
        <taxon>Brevibacillus</taxon>
    </lineage>
</organism>
<dbReference type="AlphaFoldDB" id="A0A3M8CEC9"/>
<dbReference type="SUPFAM" id="SSF56542">
    <property type="entry name" value="Substrate-binding domain of HMG-CoA reductase"/>
    <property type="match status" value="1"/>
</dbReference>
<dbReference type="Pfam" id="PF00368">
    <property type="entry name" value="HMG-CoA_red"/>
    <property type="match status" value="1"/>
</dbReference>
<dbReference type="Gene3D" id="1.10.8.660">
    <property type="match status" value="1"/>
</dbReference>
<dbReference type="NCBIfam" id="TIGR00532">
    <property type="entry name" value="HMG_CoA_R_NAD"/>
    <property type="match status" value="1"/>
</dbReference>
<dbReference type="GO" id="GO:0140643">
    <property type="term" value="F:hydroxymethylglutaryl-CoA reductase (NADH) activity"/>
    <property type="evidence" value="ECO:0007669"/>
    <property type="project" value="UniProtKB-EC"/>
</dbReference>
<evidence type="ECO:0000313" key="4">
    <source>
        <dbReference type="EMBL" id="RNB74064.1"/>
    </source>
</evidence>
<dbReference type="InterPro" id="IPR009029">
    <property type="entry name" value="HMG_CoA_Rdtase_sub-bd_dom_sf"/>
</dbReference>
<reference evidence="4 5" key="1">
    <citation type="submission" date="2018-10" db="EMBL/GenBank/DDBJ databases">
        <title>Phylogenomics of Brevibacillus.</title>
        <authorList>
            <person name="Dunlap C."/>
        </authorList>
    </citation>
    <scope>NUCLEOTIDE SEQUENCE [LARGE SCALE GENOMIC DNA]</scope>
    <source>
        <strain evidence="4 5">JCM 15085</strain>
    </source>
</reference>
<dbReference type="InterPro" id="IPR023076">
    <property type="entry name" value="HMG_CoA_Rdtase_CS"/>
</dbReference>
<dbReference type="PROSITE" id="PS00318">
    <property type="entry name" value="HMG_COA_REDUCTASE_2"/>
    <property type="match status" value="1"/>
</dbReference>
<proteinExistence type="inferred from homology"/>
<dbReference type="EMBL" id="RHHT01000053">
    <property type="protein sequence ID" value="RNB74064.1"/>
    <property type="molecule type" value="Genomic_DNA"/>
</dbReference>
<comment type="pathway">
    <text evidence="3">Metabolic intermediate metabolism; (R)-mevalonate degradation; (S)-3-hydroxy-3-methylglutaryl-CoA from (R)-mevalonate: step 1/1.</text>
</comment>
<evidence type="ECO:0000313" key="5">
    <source>
        <dbReference type="Proteomes" id="UP000281915"/>
    </source>
</evidence>
<dbReference type="CDD" id="cd00644">
    <property type="entry name" value="HMG-CoA_reductase_classII"/>
    <property type="match status" value="1"/>
</dbReference>
<comment type="similarity">
    <text evidence="1 3">Belongs to the HMG-CoA reductase family.</text>
</comment>
<dbReference type="UniPathway" id="UPA00257">
    <property type="reaction ID" value="UER00367"/>
</dbReference>
<comment type="caution">
    <text evidence="4">The sequence shown here is derived from an EMBL/GenBank/DDBJ whole genome shotgun (WGS) entry which is preliminary data.</text>
</comment>
<evidence type="ECO:0000256" key="3">
    <source>
        <dbReference type="RuleBase" id="RU361219"/>
    </source>
</evidence>
<dbReference type="Gene3D" id="3.90.770.10">
    <property type="entry name" value="3-hydroxy-3-methylglutaryl-coenzyme A Reductase, Chain A, domain 2"/>
    <property type="match status" value="2"/>
</dbReference>
<dbReference type="PROSITE" id="PS00066">
    <property type="entry name" value="HMG_COA_REDUCTASE_1"/>
    <property type="match status" value="1"/>
</dbReference>
<gene>
    <name evidence="4" type="ORF">EDM58_20410</name>
</gene>
<dbReference type="InterPro" id="IPR009023">
    <property type="entry name" value="HMG_CoA_Rdtase_NAD(P)-bd_sf"/>
</dbReference>
<dbReference type="PANTHER" id="PTHR10572:SF24">
    <property type="entry name" value="3-HYDROXY-3-METHYLGLUTARYL-COENZYME A REDUCTASE"/>
    <property type="match status" value="1"/>
</dbReference>
<dbReference type="PANTHER" id="PTHR10572">
    <property type="entry name" value="3-HYDROXY-3-METHYLGLUTARYL-COENZYME A REDUCTASE"/>
    <property type="match status" value="1"/>
</dbReference>
<dbReference type="GO" id="GO:0004420">
    <property type="term" value="F:hydroxymethylglutaryl-CoA reductase (NADPH) activity"/>
    <property type="evidence" value="ECO:0007669"/>
    <property type="project" value="InterPro"/>
</dbReference>
<dbReference type="GO" id="GO:0015936">
    <property type="term" value="P:coenzyme A metabolic process"/>
    <property type="evidence" value="ECO:0007669"/>
    <property type="project" value="InterPro"/>
</dbReference>
<accession>A0A3M8CEC9</accession>
<dbReference type="InterPro" id="IPR023074">
    <property type="entry name" value="HMG_CoA_Rdtase_cat_sf"/>
</dbReference>
<dbReference type="InterPro" id="IPR002202">
    <property type="entry name" value="HMG_CoA_Rdtase"/>
</dbReference>